<proteinExistence type="predicted"/>
<dbReference type="GO" id="GO:0000166">
    <property type="term" value="F:nucleotide binding"/>
    <property type="evidence" value="ECO:0007669"/>
    <property type="project" value="InterPro"/>
</dbReference>
<dbReference type="Pfam" id="PF22725">
    <property type="entry name" value="GFO_IDH_MocA_C3"/>
    <property type="match status" value="1"/>
</dbReference>
<protein>
    <submittedName>
        <fullName evidence="4">Dehydrogenase</fullName>
    </submittedName>
    <submittedName>
        <fullName evidence="3">Oxidoreductase</fullName>
    </submittedName>
</protein>
<organism evidence="3 5">
    <name type="scientific">Nonlabens ulvanivorans</name>
    <name type="common">Persicivirga ulvanivorans</name>
    <dbReference type="NCBI Taxonomy" id="906888"/>
    <lineage>
        <taxon>Bacteria</taxon>
        <taxon>Pseudomonadati</taxon>
        <taxon>Bacteroidota</taxon>
        <taxon>Flavobacteriia</taxon>
        <taxon>Flavobacteriales</taxon>
        <taxon>Flavobacteriaceae</taxon>
        <taxon>Nonlabens</taxon>
    </lineage>
</organism>
<dbReference type="Proteomes" id="UP000028531">
    <property type="component" value="Unassembled WGS sequence"/>
</dbReference>
<accession>A0A084JVY2</accession>
<keyword evidence="6" id="KW-1185">Reference proteome</keyword>
<dbReference type="Gene3D" id="3.30.360.10">
    <property type="entry name" value="Dihydrodipicolinate Reductase, domain 2"/>
    <property type="match status" value="1"/>
</dbReference>
<evidence type="ECO:0000313" key="3">
    <source>
        <dbReference type="EMBL" id="KEZ93116.1"/>
    </source>
</evidence>
<dbReference type="InterPro" id="IPR036291">
    <property type="entry name" value="NAD(P)-bd_dom_sf"/>
</dbReference>
<evidence type="ECO:0000313" key="6">
    <source>
        <dbReference type="Proteomes" id="UP000239997"/>
    </source>
</evidence>
<dbReference type="Pfam" id="PF01408">
    <property type="entry name" value="GFO_IDH_MocA"/>
    <property type="match status" value="1"/>
</dbReference>
<gene>
    <name evidence="3" type="ORF">IL45_13415</name>
    <name evidence="4" type="ORF">LY02_02013</name>
</gene>
<dbReference type="PANTHER" id="PTHR43708">
    <property type="entry name" value="CONSERVED EXPRESSED OXIDOREDUCTASE (EUROFUNG)"/>
    <property type="match status" value="1"/>
</dbReference>
<reference evidence="3 5" key="1">
    <citation type="submission" date="2014-07" db="EMBL/GenBank/DDBJ databases">
        <title>Draft genome sequence of Nonlabens ulvanivorans, an ulvan degrading bacterium.</title>
        <authorList>
            <person name="Kopel M."/>
            <person name="Helbert W."/>
            <person name="Henrissat B."/>
            <person name="Doniger T."/>
            <person name="Banin E."/>
        </authorList>
    </citation>
    <scope>NUCLEOTIDE SEQUENCE [LARGE SCALE GENOMIC DNA]</scope>
    <source>
        <strain evidence="3 5">PLR</strain>
    </source>
</reference>
<dbReference type="InterPro" id="IPR000683">
    <property type="entry name" value="Gfo/Idh/MocA-like_OxRdtase_N"/>
</dbReference>
<dbReference type="PANTHER" id="PTHR43708:SF8">
    <property type="entry name" value="OXIDOREDUCTASE"/>
    <property type="match status" value="1"/>
</dbReference>
<feature type="domain" description="Gfo/Idh/MocA-like oxidoreductase N-terminal" evidence="1">
    <location>
        <begin position="1"/>
        <end position="109"/>
    </location>
</feature>
<evidence type="ECO:0000259" key="2">
    <source>
        <dbReference type="Pfam" id="PF22725"/>
    </source>
</evidence>
<dbReference type="Gene3D" id="3.40.50.720">
    <property type="entry name" value="NAD(P)-binding Rossmann-like Domain"/>
    <property type="match status" value="1"/>
</dbReference>
<dbReference type="OrthoDB" id="9815825at2"/>
<dbReference type="SUPFAM" id="SSF55347">
    <property type="entry name" value="Glyceraldehyde-3-phosphate dehydrogenase-like, C-terminal domain"/>
    <property type="match status" value="1"/>
</dbReference>
<dbReference type="InterPro" id="IPR051317">
    <property type="entry name" value="Gfo/Idh/MocA_oxidoreduct"/>
</dbReference>
<dbReference type="Proteomes" id="UP000239997">
    <property type="component" value="Unassembled WGS sequence"/>
</dbReference>
<reference evidence="4 6" key="2">
    <citation type="submission" date="2018-03" db="EMBL/GenBank/DDBJ databases">
        <title>Genomic Encyclopedia of Archaeal and Bacterial Type Strains, Phase II (KMG-II): from individual species to whole genera.</title>
        <authorList>
            <person name="Goeker M."/>
        </authorList>
    </citation>
    <scope>NUCLEOTIDE SEQUENCE [LARGE SCALE GENOMIC DNA]</scope>
    <source>
        <strain evidence="4 6">DSM 22727</strain>
    </source>
</reference>
<dbReference type="RefSeq" id="WP_036584760.1">
    <property type="nucleotide sequence ID" value="NZ_JPJI01000032.1"/>
</dbReference>
<evidence type="ECO:0000313" key="5">
    <source>
        <dbReference type="Proteomes" id="UP000028531"/>
    </source>
</evidence>
<comment type="caution">
    <text evidence="3">The sequence shown here is derived from an EMBL/GenBank/DDBJ whole genome shotgun (WGS) entry which is preliminary data.</text>
</comment>
<name>A0A084JVY2_NONUL</name>
<feature type="domain" description="GFO/IDH/MocA-like oxidoreductase" evidence="2">
    <location>
        <begin position="122"/>
        <end position="241"/>
    </location>
</feature>
<dbReference type="InterPro" id="IPR055170">
    <property type="entry name" value="GFO_IDH_MocA-like_dom"/>
</dbReference>
<dbReference type="AlphaFoldDB" id="A0A084JVY2"/>
<dbReference type="EMBL" id="PVNA01000003">
    <property type="protein sequence ID" value="PRX13765.1"/>
    <property type="molecule type" value="Genomic_DNA"/>
</dbReference>
<evidence type="ECO:0000313" key="4">
    <source>
        <dbReference type="EMBL" id="PRX13765.1"/>
    </source>
</evidence>
<evidence type="ECO:0000259" key="1">
    <source>
        <dbReference type="Pfam" id="PF01408"/>
    </source>
</evidence>
<dbReference type="EMBL" id="JPJI01000032">
    <property type="protein sequence ID" value="KEZ93116.1"/>
    <property type="molecule type" value="Genomic_DNA"/>
</dbReference>
<sequence length="300" mass="34962">MRVLIIGLGSIAKKHITALRTIDSSVEIYALKRSESEEKDGIKNIYSLTDILELSLQFIIISNPTNIHFKTLKDLYHYKIPLFIEKPLFSTKGIEEKKLVQLIDDNNSTYVACNLRFHKGINKIRELLNDCRIEEVNSYCGSYLPDWRPGVDLKNVYSANKEQGGGVHIDLIHELDYIYWIFGLPISKKCFFSNNSSLNITAYDYANYLFNYDSFNVNIVLNYYRRDAKRTFEVITSNGTYLLNLLENKILFNNEVIYSEDQEIMDMYVDQMNFFIKNALSKKNTFNTIQEGYKVLDLCF</sequence>
<dbReference type="SUPFAM" id="SSF51735">
    <property type="entry name" value="NAD(P)-binding Rossmann-fold domains"/>
    <property type="match status" value="1"/>
</dbReference>